<gene>
    <name evidence="1" type="ORF">CURHAP_LOCUS39240</name>
</gene>
<proteinExistence type="predicted"/>
<accession>A0A6J5V959</accession>
<protein>
    <submittedName>
        <fullName evidence="1">Uncharacterized protein</fullName>
    </submittedName>
</protein>
<organism evidence="1 2">
    <name type="scientific">Prunus armeniaca</name>
    <name type="common">Apricot</name>
    <name type="synonym">Armeniaca vulgaris</name>
    <dbReference type="NCBI Taxonomy" id="36596"/>
    <lineage>
        <taxon>Eukaryota</taxon>
        <taxon>Viridiplantae</taxon>
        <taxon>Streptophyta</taxon>
        <taxon>Embryophyta</taxon>
        <taxon>Tracheophyta</taxon>
        <taxon>Spermatophyta</taxon>
        <taxon>Magnoliopsida</taxon>
        <taxon>eudicotyledons</taxon>
        <taxon>Gunneridae</taxon>
        <taxon>Pentapetalae</taxon>
        <taxon>rosids</taxon>
        <taxon>fabids</taxon>
        <taxon>Rosales</taxon>
        <taxon>Rosaceae</taxon>
        <taxon>Amygdaloideae</taxon>
        <taxon>Amygdaleae</taxon>
        <taxon>Prunus</taxon>
    </lineage>
</organism>
<evidence type="ECO:0000313" key="2">
    <source>
        <dbReference type="Proteomes" id="UP000507222"/>
    </source>
</evidence>
<dbReference type="AlphaFoldDB" id="A0A6J5V959"/>
<reference evidence="1 2" key="1">
    <citation type="submission" date="2020-05" db="EMBL/GenBank/DDBJ databases">
        <authorList>
            <person name="Campoy J."/>
            <person name="Schneeberger K."/>
            <person name="Spophaly S."/>
        </authorList>
    </citation>
    <scope>NUCLEOTIDE SEQUENCE [LARGE SCALE GENOMIC DNA]</scope>
    <source>
        <strain evidence="1">PruArmRojPasFocal</strain>
    </source>
</reference>
<evidence type="ECO:0000313" key="1">
    <source>
        <dbReference type="EMBL" id="CAB4283905.1"/>
    </source>
</evidence>
<dbReference type="EMBL" id="CAEKDK010000006">
    <property type="protein sequence ID" value="CAB4283905.1"/>
    <property type="molecule type" value="Genomic_DNA"/>
</dbReference>
<sequence>MDKCVEYLDVVDEEEKAYRDGAKEHGEVFKDKALHDRYMDKCVEYLENHVHMHEVDFNAGLEAFPNSEKVKVVVEIFDLLEVHS</sequence>
<dbReference type="Proteomes" id="UP000507222">
    <property type="component" value="Unassembled WGS sequence"/>
</dbReference>
<name>A0A6J5V959_PRUAR</name>